<dbReference type="Gene3D" id="1.10.8.430">
    <property type="entry name" value="Helical domain of apoptotic protease-activating factors"/>
    <property type="match status" value="1"/>
</dbReference>
<evidence type="ECO:0000259" key="3">
    <source>
        <dbReference type="Pfam" id="PF25019"/>
    </source>
</evidence>
<sequence length="480" mass="54564">MGGMGKTTLLQHVYEDERINEFDLKMWVCVSNNFDAKRVIADMLESLQMKRPDLESLDAFQRRLKSEVMSKKLLLVLDDIWEEEEEEEERDKNNWENVLAPLAFGSMGSKILLTIRMDSVALMIAKDNMGLMHRISLEDDDCLQLLNNHAFANVENRDVHHNKLRSIAKEIVKKLSGSPLGAKVMGGVLNSCLNERHWIKVLNSDIGSAEFGHNDIMSILRLKLPWDYFSGMHGIGKLNSLQRLDGFYVKNKAGYRIGELEHMNELHQLRIKLLENVKDAKEACSAKLCAKRNLMDLSLEGGDVRIDNIGWKALNWKQDTSNCRNISKSILLKTLKVLRCSNIASLPLVDEIARLVALKNSTIINCHNLISLRGLQEVELTENCQFRLSKLVISGPSMLQMVPLRCINSIQKLKIKDNDELVSFPIDAEQWFLQVSSSLGELDFKRLKSLQFLPSSLQAINGPSVFQKRPLRSLSSLQKL</sequence>
<dbReference type="Pfam" id="PF00931">
    <property type="entry name" value="NB-ARC"/>
    <property type="match status" value="1"/>
</dbReference>
<dbReference type="SUPFAM" id="SSF52058">
    <property type="entry name" value="L domain-like"/>
    <property type="match status" value="1"/>
</dbReference>
<name>A0ABD0UIZ2_DENTH</name>
<proteinExistence type="predicted"/>
<comment type="caution">
    <text evidence="4">The sequence shown here is derived from an EMBL/GenBank/DDBJ whole genome shotgun (WGS) entry which is preliminary data.</text>
</comment>
<dbReference type="Proteomes" id="UP001552299">
    <property type="component" value="Unassembled WGS sequence"/>
</dbReference>
<keyword evidence="1" id="KW-0433">Leucine-rich repeat</keyword>
<organism evidence="4 5">
    <name type="scientific">Dendrobium thyrsiflorum</name>
    <name type="common">Pinecone-like raceme dendrobium</name>
    <name type="synonym">Orchid</name>
    <dbReference type="NCBI Taxonomy" id="117978"/>
    <lineage>
        <taxon>Eukaryota</taxon>
        <taxon>Viridiplantae</taxon>
        <taxon>Streptophyta</taxon>
        <taxon>Embryophyta</taxon>
        <taxon>Tracheophyta</taxon>
        <taxon>Spermatophyta</taxon>
        <taxon>Magnoliopsida</taxon>
        <taxon>Liliopsida</taxon>
        <taxon>Asparagales</taxon>
        <taxon>Orchidaceae</taxon>
        <taxon>Epidendroideae</taxon>
        <taxon>Malaxideae</taxon>
        <taxon>Dendrobiinae</taxon>
        <taxon>Dendrobium</taxon>
    </lineage>
</organism>
<gene>
    <name evidence="4" type="ORF">M5K25_018576</name>
</gene>
<evidence type="ECO:0000313" key="4">
    <source>
        <dbReference type="EMBL" id="KAL0912594.1"/>
    </source>
</evidence>
<dbReference type="PRINTS" id="PR00364">
    <property type="entry name" value="DISEASERSIST"/>
</dbReference>
<evidence type="ECO:0000313" key="5">
    <source>
        <dbReference type="Proteomes" id="UP001552299"/>
    </source>
</evidence>
<dbReference type="InterPro" id="IPR002182">
    <property type="entry name" value="NB-ARC"/>
</dbReference>
<accession>A0ABD0UIZ2</accession>
<evidence type="ECO:0000256" key="1">
    <source>
        <dbReference type="ARBA" id="ARBA00022614"/>
    </source>
</evidence>
<dbReference type="InterPro" id="IPR056789">
    <property type="entry name" value="LRR_R13L1-DRL21"/>
</dbReference>
<dbReference type="PANTHER" id="PTHR36766:SF60">
    <property type="entry name" value="NB-ARC DOMAIN-CONTAINING PROTEIN"/>
    <property type="match status" value="1"/>
</dbReference>
<dbReference type="InterPro" id="IPR042197">
    <property type="entry name" value="Apaf_helical"/>
</dbReference>
<feature type="domain" description="NB-ARC" evidence="2">
    <location>
        <begin position="1"/>
        <end position="153"/>
    </location>
</feature>
<feature type="domain" description="R13L1/DRL21-like LRR repeat region" evidence="3">
    <location>
        <begin position="257"/>
        <end position="377"/>
    </location>
</feature>
<dbReference type="Gene3D" id="3.40.50.300">
    <property type="entry name" value="P-loop containing nucleotide triphosphate hydrolases"/>
    <property type="match status" value="1"/>
</dbReference>
<protein>
    <submittedName>
        <fullName evidence="4">Uncharacterized protein</fullName>
    </submittedName>
</protein>
<evidence type="ECO:0000259" key="2">
    <source>
        <dbReference type="Pfam" id="PF00931"/>
    </source>
</evidence>
<dbReference type="AlphaFoldDB" id="A0ABD0UIZ2"/>
<keyword evidence="5" id="KW-1185">Reference proteome</keyword>
<dbReference type="Pfam" id="PF25019">
    <property type="entry name" value="LRR_R13L1-DRL21"/>
    <property type="match status" value="1"/>
</dbReference>
<dbReference type="InterPro" id="IPR027417">
    <property type="entry name" value="P-loop_NTPase"/>
</dbReference>
<dbReference type="EMBL" id="JANQDX010000014">
    <property type="protein sequence ID" value="KAL0912594.1"/>
    <property type="molecule type" value="Genomic_DNA"/>
</dbReference>
<dbReference type="SUPFAM" id="SSF52540">
    <property type="entry name" value="P-loop containing nucleoside triphosphate hydrolases"/>
    <property type="match status" value="1"/>
</dbReference>
<dbReference type="PANTHER" id="PTHR36766">
    <property type="entry name" value="PLANT BROAD-SPECTRUM MILDEW RESISTANCE PROTEIN RPW8"/>
    <property type="match status" value="1"/>
</dbReference>
<reference evidence="4 5" key="1">
    <citation type="journal article" date="2024" name="Plant Biotechnol. J.">
        <title>Dendrobium thyrsiflorum genome and its molecular insights into genes involved in important horticultural traits.</title>
        <authorList>
            <person name="Chen B."/>
            <person name="Wang J.Y."/>
            <person name="Zheng P.J."/>
            <person name="Li K.L."/>
            <person name="Liang Y.M."/>
            <person name="Chen X.F."/>
            <person name="Zhang C."/>
            <person name="Zhao X."/>
            <person name="He X."/>
            <person name="Zhang G.Q."/>
            <person name="Liu Z.J."/>
            <person name="Xu Q."/>
        </authorList>
    </citation>
    <scope>NUCLEOTIDE SEQUENCE [LARGE SCALE GENOMIC DNA]</scope>
    <source>
        <strain evidence="4">GZMU011</strain>
    </source>
</reference>